<evidence type="ECO:0000256" key="5">
    <source>
        <dbReference type="ARBA" id="ARBA00022989"/>
    </source>
</evidence>
<feature type="transmembrane region" description="Helical" evidence="7">
    <location>
        <begin position="387"/>
        <end position="404"/>
    </location>
</feature>
<evidence type="ECO:0000313" key="9">
    <source>
        <dbReference type="EMBL" id="CAI5445255.1"/>
    </source>
</evidence>
<dbReference type="FunFam" id="3.40.50.300:FF:001598">
    <property type="entry name" value="ABC transporter ced-7"/>
    <property type="match status" value="1"/>
</dbReference>
<dbReference type="Proteomes" id="UP001152747">
    <property type="component" value="Unassembled WGS sequence"/>
</dbReference>
<feature type="transmembrane region" description="Helical" evidence="7">
    <location>
        <begin position="297"/>
        <end position="320"/>
    </location>
</feature>
<dbReference type="InterPro" id="IPR003593">
    <property type="entry name" value="AAA+_ATPase"/>
</dbReference>
<feature type="transmembrane region" description="Helical" evidence="7">
    <location>
        <begin position="1236"/>
        <end position="1255"/>
    </location>
</feature>
<keyword evidence="3" id="KW-0547">Nucleotide-binding</keyword>
<sequence length="1602" mass="183144">MHEFRQFFLLFYKDWILLKRNKLWAIFEIILPCLIMFPIGTMILAKSGNYNTLHPTTVFPPFLISELFGRQIIDGYWCGNRDSLRFGYTSLYPEKINDVRDVMSRFIERFRNSTVRITVVEFDNESDMMNELEKDLKGQNFENKCNIHNYIGGVVFDEIDKLGNILKYRIAISDGRSKYDWKLEQNQRFPYGGHREKFHIPSEPPYYYSGFLHLQHAVETSFIEFINGKRLENYPIIFKPLSEAHSIDGNVQLFIGYFSLLFPFIALFNVMHISQQISSENENVKPYLSAMGLSTPMFYLNHILVGLAKFMPAIFITLITVGVELQYTAPSVFFITMFFFALGALIFGALFGALFKKPIKAVLFSWALSIILAYYQKPDGDQIIKSFFYGLNINGAFSLAVSAISNNMEMERFLGILNVFDDSLLYFSMGFAIFMMIFDIFWMTGLILLVDKYRDNYSIRNFVENIREKLGKSKNRTQNMEIVRMSELEKLEESFEIDPARSSAKSGVSVRNLVKIWPETGEKAVDGLSFEAKKGQISVLLGHNGAGKSTTFQSIVGAIKPSKGEIKVGNRNRVGLCPQNNPIYDKLTVEEHLWLIYGFRGGKLSVLKFEEDMNKLLMDIKMMEKKNELAMNLSGGMKRKLCVCMALIGSSEVVLLDEPTAGMDPGARKDVQDLLEREKQNRTILLTTHYMDEAERLGDWILIMSHGKLVSSGTTKFLKQKYGTGYLLTVVLDVYSDKENLCQILENICKFYIPDAKLGKKHGQQVEIVLPEHRKTDFPFLFRALENAQEGRIDSKLPNSVRKSISSLKISSFGLSLNTLEQVFINIESIQSGNEPESGCQKNLQEKFKKLREDVPQKPECSKLLSQVLAIFRKKFIYSRRNWSNILSQIIIPIFLLSILAYMTRYNGRKSEGEKIFEFSESGKSRYLWMYPAKSQSEDHDKIHKILLRNPGKFEALNYYGSENLEKVIEEIRGILPTPEFGFIQNYTLFDLRNYHILPKLVTLQNQARFMINSAGKFGNQEIVIECGIKVYSSNNIAGITTHFWAKILFAPIILLIFTMLTSSFVMFLVEERVSKFAHQQFLTGISHGVFYTTSMIFDFALYFGICAVFVGIVVIFELALVNFWVVVIFWFLYFFSTLPFIYIISQFLNSPEKANILLITWQIIISTLAFFFLYFIIPPIVFTLHLDLSKAETFRKIFRFLLPAYTFGTSIIYASTKFDKSGWQLFEMEELGENAVFLLVFGIACLTVFVALQFRVVKEKLANFSFSRKPNLIYEKCEGIQQKPFENPVLVIKDLSKNYGKLRALDSLNLEIAENECFGLLGTNGAGKTTTFNILTGQEFATSGEATLGGKDVTERVAIGYCPQFDALLLDLTGREILEILGQMHGFKKYQEKAELVLECVGMRQNADKLCRYYSGGQKRKISVGVALLSPTQMIILDEPTAGIDPKARREIWELLIWTRQNSNSALMLTSHSMDECEALCSRIAVLNRGKLIAIGTSQELKSLYGNSYTMTLTLNSEQNRENLVADVKSIIPAAILKTSQTNKTSNLVWHIPKKSNDKWSEKFEMVQNLARHLNVNDFILSQSSLEETFLQLSNSNKSNV</sequence>
<gene>
    <name evidence="9" type="ORF">CAMP_LOCUS7892</name>
</gene>
<evidence type="ECO:0000256" key="6">
    <source>
        <dbReference type="ARBA" id="ARBA00023136"/>
    </source>
</evidence>
<dbReference type="InterPro" id="IPR003439">
    <property type="entry name" value="ABC_transporter-like_ATP-bd"/>
</dbReference>
<dbReference type="InterPro" id="IPR013525">
    <property type="entry name" value="ABC2_TM"/>
</dbReference>
<dbReference type="Gene3D" id="3.40.50.300">
    <property type="entry name" value="P-loop containing nucleotide triphosphate hydrolases"/>
    <property type="match status" value="2"/>
</dbReference>
<keyword evidence="5 7" id="KW-1133">Transmembrane helix</keyword>
<dbReference type="GO" id="GO:0016020">
    <property type="term" value="C:membrane"/>
    <property type="evidence" value="ECO:0007669"/>
    <property type="project" value="UniProtKB-SubCell"/>
</dbReference>
<feature type="transmembrane region" description="Helical" evidence="7">
    <location>
        <begin position="424"/>
        <end position="450"/>
    </location>
</feature>
<evidence type="ECO:0000256" key="1">
    <source>
        <dbReference type="ARBA" id="ARBA00004141"/>
    </source>
</evidence>
<proteinExistence type="predicted"/>
<dbReference type="GO" id="GO:0005524">
    <property type="term" value="F:ATP binding"/>
    <property type="evidence" value="ECO:0007669"/>
    <property type="project" value="UniProtKB-KW"/>
</dbReference>
<dbReference type="PANTHER" id="PTHR19229">
    <property type="entry name" value="ATP-BINDING CASSETTE TRANSPORTER SUBFAMILY A ABCA"/>
    <property type="match status" value="1"/>
</dbReference>
<feature type="domain" description="ABC transporter" evidence="8">
    <location>
        <begin position="508"/>
        <end position="731"/>
    </location>
</feature>
<accession>A0A9P1N2C1</accession>
<evidence type="ECO:0000313" key="10">
    <source>
        <dbReference type="Proteomes" id="UP001152747"/>
    </source>
</evidence>
<keyword evidence="6 7" id="KW-0472">Membrane</keyword>
<name>A0A9P1N2C1_9PELO</name>
<organism evidence="9 10">
    <name type="scientific">Caenorhabditis angaria</name>
    <dbReference type="NCBI Taxonomy" id="860376"/>
    <lineage>
        <taxon>Eukaryota</taxon>
        <taxon>Metazoa</taxon>
        <taxon>Ecdysozoa</taxon>
        <taxon>Nematoda</taxon>
        <taxon>Chromadorea</taxon>
        <taxon>Rhabditida</taxon>
        <taxon>Rhabditina</taxon>
        <taxon>Rhabditomorpha</taxon>
        <taxon>Rhabditoidea</taxon>
        <taxon>Rhabditidae</taxon>
        <taxon>Peloderinae</taxon>
        <taxon>Caenorhabditis</taxon>
    </lineage>
</organism>
<dbReference type="SMART" id="SM00382">
    <property type="entry name" value="AAA"/>
    <property type="match status" value="2"/>
</dbReference>
<dbReference type="InterPro" id="IPR026082">
    <property type="entry name" value="ABCA"/>
</dbReference>
<dbReference type="Pfam" id="PF00005">
    <property type="entry name" value="ABC_tran"/>
    <property type="match status" value="2"/>
</dbReference>
<keyword evidence="4" id="KW-0067">ATP-binding</keyword>
<dbReference type="PROSITE" id="PS00211">
    <property type="entry name" value="ABC_TRANSPORTER_1"/>
    <property type="match status" value="2"/>
</dbReference>
<reference evidence="9" key="1">
    <citation type="submission" date="2022-11" db="EMBL/GenBank/DDBJ databases">
        <authorList>
            <person name="Kikuchi T."/>
        </authorList>
    </citation>
    <scope>NUCLEOTIDE SEQUENCE</scope>
    <source>
        <strain evidence="9">PS1010</strain>
    </source>
</reference>
<feature type="transmembrane region" description="Helical" evidence="7">
    <location>
        <begin position="883"/>
        <end position="903"/>
    </location>
</feature>
<feature type="domain" description="ABC transporter" evidence="8">
    <location>
        <begin position="1291"/>
        <end position="1515"/>
    </location>
</feature>
<keyword evidence="10" id="KW-1185">Reference proteome</keyword>
<dbReference type="InterPro" id="IPR027417">
    <property type="entry name" value="P-loop_NTPase"/>
</dbReference>
<feature type="transmembrane region" description="Helical" evidence="7">
    <location>
        <begin position="332"/>
        <end position="353"/>
    </location>
</feature>
<dbReference type="OrthoDB" id="10255969at2759"/>
<feature type="transmembrane region" description="Helical" evidence="7">
    <location>
        <begin position="359"/>
        <end position="375"/>
    </location>
</feature>
<evidence type="ECO:0000256" key="3">
    <source>
        <dbReference type="ARBA" id="ARBA00022741"/>
    </source>
</evidence>
<feature type="transmembrane region" description="Helical" evidence="7">
    <location>
        <begin position="1157"/>
        <end position="1178"/>
    </location>
</feature>
<evidence type="ECO:0000256" key="4">
    <source>
        <dbReference type="ARBA" id="ARBA00022840"/>
    </source>
</evidence>
<evidence type="ECO:0000259" key="8">
    <source>
        <dbReference type="PROSITE" id="PS50893"/>
    </source>
</evidence>
<comment type="caution">
    <text evidence="9">The sequence shown here is derived from an EMBL/GenBank/DDBJ whole genome shotgun (WGS) entry which is preliminary data.</text>
</comment>
<dbReference type="SUPFAM" id="SSF52540">
    <property type="entry name" value="P-loop containing nucleoside triphosphate hydrolases"/>
    <property type="match status" value="2"/>
</dbReference>
<dbReference type="PANTHER" id="PTHR19229:SF271">
    <property type="entry name" value="ABC TRANSPORTER CED-7"/>
    <property type="match status" value="1"/>
</dbReference>
<dbReference type="GO" id="GO:0016887">
    <property type="term" value="F:ATP hydrolysis activity"/>
    <property type="evidence" value="ECO:0007669"/>
    <property type="project" value="InterPro"/>
</dbReference>
<feature type="transmembrane region" description="Helical" evidence="7">
    <location>
        <begin position="1123"/>
        <end position="1145"/>
    </location>
</feature>
<evidence type="ECO:0000256" key="2">
    <source>
        <dbReference type="ARBA" id="ARBA00022692"/>
    </source>
</evidence>
<dbReference type="GO" id="GO:0005319">
    <property type="term" value="F:lipid transporter activity"/>
    <property type="evidence" value="ECO:0007669"/>
    <property type="project" value="TreeGrafter"/>
</dbReference>
<dbReference type="FunFam" id="3.40.50.300:FF:000933">
    <property type="entry name" value="ABC transporter A family member 7"/>
    <property type="match status" value="1"/>
</dbReference>
<protein>
    <recommendedName>
        <fullName evidence="8">ABC transporter domain-containing protein</fullName>
    </recommendedName>
</protein>
<dbReference type="CDD" id="cd03263">
    <property type="entry name" value="ABC_subfamily_A"/>
    <property type="match status" value="2"/>
</dbReference>
<feature type="transmembrane region" description="Helical" evidence="7">
    <location>
        <begin position="23"/>
        <end position="45"/>
    </location>
</feature>
<dbReference type="InterPro" id="IPR017871">
    <property type="entry name" value="ABC_transporter-like_CS"/>
</dbReference>
<dbReference type="PROSITE" id="PS50893">
    <property type="entry name" value="ABC_TRANSPORTER_2"/>
    <property type="match status" value="2"/>
</dbReference>
<feature type="transmembrane region" description="Helical" evidence="7">
    <location>
        <begin position="1198"/>
        <end position="1215"/>
    </location>
</feature>
<feature type="transmembrane region" description="Helical" evidence="7">
    <location>
        <begin position="254"/>
        <end position="277"/>
    </location>
</feature>
<comment type="subcellular location">
    <subcellularLocation>
        <location evidence="1">Membrane</location>
        <topology evidence="1">Multi-pass membrane protein</topology>
    </subcellularLocation>
</comment>
<evidence type="ECO:0000256" key="7">
    <source>
        <dbReference type="SAM" id="Phobius"/>
    </source>
</evidence>
<keyword evidence="2 7" id="KW-0812">Transmembrane</keyword>
<dbReference type="EMBL" id="CANHGI010000003">
    <property type="protein sequence ID" value="CAI5445255.1"/>
    <property type="molecule type" value="Genomic_DNA"/>
</dbReference>
<feature type="transmembrane region" description="Helical" evidence="7">
    <location>
        <begin position="1090"/>
        <end position="1117"/>
    </location>
</feature>
<dbReference type="Pfam" id="PF12698">
    <property type="entry name" value="ABC2_membrane_3"/>
    <property type="match status" value="1"/>
</dbReference>
<dbReference type="GO" id="GO:0140359">
    <property type="term" value="F:ABC-type transporter activity"/>
    <property type="evidence" value="ECO:0007669"/>
    <property type="project" value="InterPro"/>
</dbReference>
<feature type="transmembrane region" description="Helical" evidence="7">
    <location>
        <begin position="1044"/>
        <end position="1070"/>
    </location>
</feature>